<evidence type="ECO:0000313" key="3">
    <source>
        <dbReference type="Proteomes" id="UP000233517"/>
    </source>
</evidence>
<dbReference type="InterPro" id="IPR024529">
    <property type="entry name" value="ECF_trnsprt_substrate-spec"/>
</dbReference>
<evidence type="ECO:0000313" key="2">
    <source>
        <dbReference type="EMBL" id="PKM91338.1"/>
    </source>
</evidence>
<keyword evidence="1" id="KW-0472">Membrane</keyword>
<organism evidence="2 3">
    <name type="scientific">Candidatus Falkowbacteria bacterium HGW-Falkowbacteria-1</name>
    <dbReference type="NCBI Taxonomy" id="2013768"/>
    <lineage>
        <taxon>Bacteria</taxon>
        <taxon>Candidatus Falkowiibacteriota</taxon>
    </lineage>
</organism>
<feature type="transmembrane region" description="Helical" evidence="1">
    <location>
        <begin position="113"/>
        <end position="133"/>
    </location>
</feature>
<reference evidence="2 3" key="1">
    <citation type="journal article" date="2017" name="ISME J.">
        <title>Potential for microbial H2 and metal transformations associated with novel bacteria and archaea in deep terrestrial subsurface sediments.</title>
        <authorList>
            <person name="Hernsdorf A.W."/>
            <person name="Amano Y."/>
            <person name="Miyakawa K."/>
            <person name="Ise K."/>
            <person name="Suzuki Y."/>
            <person name="Anantharaman K."/>
            <person name="Probst A."/>
            <person name="Burstein D."/>
            <person name="Thomas B.C."/>
            <person name="Banfield J.F."/>
        </authorList>
    </citation>
    <scope>NUCLEOTIDE SEQUENCE [LARGE SCALE GENOMIC DNA]</scope>
    <source>
        <strain evidence="2">HGW-Falkowbacteria-1</strain>
    </source>
</reference>
<proteinExistence type="predicted"/>
<dbReference type="AlphaFoldDB" id="A0A2N2E9H8"/>
<keyword evidence="1" id="KW-0812">Transmembrane</keyword>
<feature type="transmembrane region" description="Helical" evidence="1">
    <location>
        <begin position="78"/>
        <end position="101"/>
    </location>
</feature>
<gene>
    <name evidence="2" type="ORF">CVU82_01940</name>
</gene>
<keyword evidence="1" id="KW-1133">Transmembrane helix</keyword>
<evidence type="ECO:0000256" key="1">
    <source>
        <dbReference type="SAM" id="Phobius"/>
    </source>
</evidence>
<dbReference type="Proteomes" id="UP000233517">
    <property type="component" value="Unassembled WGS sequence"/>
</dbReference>
<dbReference type="EMBL" id="PHAI01000002">
    <property type="protein sequence ID" value="PKM91338.1"/>
    <property type="molecule type" value="Genomic_DNA"/>
</dbReference>
<feature type="transmembrane region" description="Helical" evidence="1">
    <location>
        <begin position="45"/>
        <end position="72"/>
    </location>
</feature>
<name>A0A2N2E9H8_9BACT</name>
<dbReference type="GO" id="GO:0022857">
    <property type="term" value="F:transmembrane transporter activity"/>
    <property type="evidence" value="ECO:0007669"/>
    <property type="project" value="InterPro"/>
</dbReference>
<feature type="transmembrane region" description="Helical" evidence="1">
    <location>
        <begin position="15"/>
        <end position="33"/>
    </location>
</feature>
<dbReference type="Pfam" id="PF12822">
    <property type="entry name" value="ECF_trnsprt"/>
    <property type="match status" value="1"/>
</dbReference>
<comment type="caution">
    <text evidence="2">The sequence shown here is derived from an EMBL/GenBank/DDBJ whole genome shotgun (WGS) entry which is preliminary data.</text>
</comment>
<feature type="transmembrane region" description="Helical" evidence="1">
    <location>
        <begin position="145"/>
        <end position="167"/>
    </location>
</feature>
<protein>
    <submittedName>
        <fullName evidence="2">Iron hydrogenase</fullName>
    </submittedName>
</protein>
<accession>A0A2N2E9H8</accession>
<sequence length="172" mass="18688">MQNIKTLVIDNKKTVALFQFALLLGLVSIAPLFGKQLITGTIVNAILFTATILLGLRAGILIGIIPSLIALATGTLPLVFAPAVPFIIFGNILLVTSFYLLKNKNYWLGSVSASFIKFVFLYGTSSLLFNLILKEQIAYKLSATMGWVQLVTALSGGILSFFVFKLLNNNKD</sequence>